<dbReference type="PROSITE" id="PS51257">
    <property type="entry name" value="PROKAR_LIPOPROTEIN"/>
    <property type="match status" value="1"/>
</dbReference>
<feature type="signal peptide" evidence="1">
    <location>
        <begin position="1"/>
        <end position="20"/>
    </location>
</feature>
<dbReference type="Pfam" id="PF01547">
    <property type="entry name" value="SBP_bac_1"/>
    <property type="match status" value="1"/>
</dbReference>
<dbReference type="KEGG" id="anr:Ana3638_08900"/>
<accession>A0A6P1TI28</accession>
<dbReference type="InterPro" id="IPR050490">
    <property type="entry name" value="Bact_solute-bd_prot1"/>
</dbReference>
<organism evidence="2 3">
    <name type="scientific">Anaerocolumna sedimenticola</name>
    <dbReference type="NCBI Taxonomy" id="2696063"/>
    <lineage>
        <taxon>Bacteria</taxon>
        <taxon>Bacillati</taxon>
        <taxon>Bacillota</taxon>
        <taxon>Clostridia</taxon>
        <taxon>Lachnospirales</taxon>
        <taxon>Lachnospiraceae</taxon>
        <taxon>Anaerocolumna</taxon>
    </lineage>
</organism>
<dbReference type="EMBL" id="CP048000">
    <property type="protein sequence ID" value="QHQ60870.1"/>
    <property type="molecule type" value="Genomic_DNA"/>
</dbReference>
<dbReference type="PANTHER" id="PTHR43649:SF12">
    <property type="entry name" value="DIACETYLCHITOBIOSE BINDING PROTEIN DASA"/>
    <property type="match status" value="1"/>
</dbReference>
<dbReference type="Gene3D" id="3.40.190.10">
    <property type="entry name" value="Periplasmic binding protein-like II"/>
    <property type="match status" value="1"/>
</dbReference>
<feature type="chain" id="PRO_5038950238" evidence="1">
    <location>
        <begin position="21"/>
        <end position="457"/>
    </location>
</feature>
<evidence type="ECO:0000313" key="3">
    <source>
        <dbReference type="Proteomes" id="UP000464314"/>
    </source>
</evidence>
<name>A0A6P1TI28_9FIRM</name>
<protein>
    <submittedName>
        <fullName evidence="2">Extracellular solute-binding protein</fullName>
    </submittedName>
</protein>
<dbReference type="SUPFAM" id="SSF53850">
    <property type="entry name" value="Periplasmic binding protein-like II"/>
    <property type="match status" value="1"/>
</dbReference>
<dbReference type="AlphaFoldDB" id="A0A6P1TI28"/>
<proteinExistence type="predicted"/>
<dbReference type="RefSeq" id="WP_161837700.1">
    <property type="nucleotide sequence ID" value="NZ_CP048000.1"/>
</dbReference>
<keyword evidence="3" id="KW-1185">Reference proteome</keyword>
<evidence type="ECO:0000256" key="1">
    <source>
        <dbReference type="SAM" id="SignalP"/>
    </source>
</evidence>
<gene>
    <name evidence="2" type="ORF">Ana3638_08900</name>
</gene>
<sequence>MKRKLVSIILVAVLCTSLLAGCGAKKETAGTNVTADDAADNKSSNKDMVTIRFWGGVPPETGPQDVVDRFNEEYKDKGIQVEYERYVNDDQGNLKLETSLLAGSDIDVYVSYGTYKMQKRAEGGMALDLSELMTRDNFDYEGMFGSDVKADYINGKPYSIASVITKGTLLLNKDMFDAAGIAIPTEWTFDEFREVCKKLTKGEGQDKVYGMFWNTQQNITEYWLYLAMQTLGGNPLYKEGGKETNFDNDVLKKTAELVYNTMNVDKTAPTHVDSITQKLTQESMFLTGHSAMIVGNWAIRSVKDKEQYPHDFVTAYAPYPVISKDQRNYVYGGLGDEISINPKSENVDAAWEFVKWYTQDGVSSMAAGGRIALCNKVDKNVLAESFSKGAEDLIDMDSAKALVFPVGGEKLTIPTITTSLPEIQKILAEETEAYFTDQKDLDTAFADAKSRSDELLK</sequence>
<evidence type="ECO:0000313" key="2">
    <source>
        <dbReference type="EMBL" id="QHQ60870.1"/>
    </source>
</evidence>
<dbReference type="Proteomes" id="UP000464314">
    <property type="component" value="Chromosome"/>
</dbReference>
<dbReference type="InterPro" id="IPR006059">
    <property type="entry name" value="SBP"/>
</dbReference>
<reference evidence="2 3" key="1">
    <citation type="submission" date="2020-01" db="EMBL/GenBank/DDBJ databases">
        <title>Genome analysis of Anaerocolumna sp. CBA3638.</title>
        <authorList>
            <person name="Kim J."/>
            <person name="Roh S.W."/>
        </authorList>
    </citation>
    <scope>NUCLEOTIDE SEQUENCE [LARGE SCALE GENOMIC DNA]</scope>
    <source>
        <strain evidence="2 3">CBA3638</strain>
    </source>
</reference>
<keyword evidence="1" id="KW-0732">Signal</keyword>
<dbReference type="PANTHER" id="PTHR43649">
    <property type="entry name" value="ARABINOSE-BINDING PROTEIN-RELATED"/>
    <property type="match status" value="1"/>
</dbReference>